<dbReference type="PANTHER" id="PTHR33383">
    <property type="entry name" value="MEMBRANE PROTEIN INSERTION EFFICIENCY FACTOR-RELATED"/>
    <property type="match status" value="1"/>
</dbReference>
<dbReference type="InterPro" id="IPR002696">
    <property type="entry name" value="Membr_insert_effic_factor_YidD"/>
</dbReference>
<reference evidence="3 4" key="1">
    <citation type="submission" date="2019-06" db="EMBL/GenBank/DDBJ databases">
        <title>Sequencing the genomes of 1000 actinobacteria strains.</title>
        <authorList>
            <person name="Klenk H.-P."/>
        </authorList>
    </citation>
    <scope>NUCLEOTIDE SEQUENCE [LARGE SCALE GENOMIC DNA]</scope>
    <source>
        <strain evidence="3 4">DSM 45015</strain>
    </source>
</reference>
<dbReference type="AlphaFoldDB" id="A0A543N9T6"/>
<dbReference type="HAMAP" id="MF_00386">
    <property type="entry name" value="UPF0161_YidD"/>
    <property type="match status" value="1"/>
</dbReference>
<comment type="subcellular location">
    <subcellularLocation>
        <location evidence="1">Cell membrane</location>
        <topology evidence="1">Peripheral membrane protein</topology>
        <orientation evidence="1">Cytoplasmic side</orientation>
    </subcellularLocation>
</comment>
<dbReference type="EMBL" id="VFQC01000002">
    <property type="protein sequence ID" value="TQN28587.1"/>
    <property type="molecule type" value="Genomic_DNA"/>
</dbReference>
<dbReference type="GO" id="GO:0005886">
    <property type="term" value="C:plasma membrane"/>
    <property type="evidence" value="ECO:0007669"/>
    <property type="project" value="UniProtKB-SubCell"/>
</dbReference>
<protein>
    <recommendedName>
        <fullName evidence="1">Putative membrane protein insertion efficiency factor</fullName>
    </recommendedName>
</protein>
<gene>
    <name evidence="3" type="ORF">FHX37_3935</name>
</gene>
<sequence>MSDDRPNLAARLLIWPILGYQRFISPVLPPVCRFYPTCSAYSLEALQEHGALRGSWLTLRRLARCHPFHPGGLDPVPPRGGGVERTTDAGLVTGRGAESGPTGL</sequence>
<dbReference type="OrthoDB" id="9801753at2"/>
<name>A0A543N9T6_9ACTN</name>
<keyword evidence="1" id="KW-1003">Cell membrane</keyword>
<comment type="caution">
    <text evidence="3">The sequence shown here is derived from an EMBL/GenBank/DDBJ whole genome shotgun (WGS) entry which is preliminary data.</text>
</comment>
<organism evidence="3 4">
    <name type="scientific">Haloactinospora alba</name>
    <dbReference type="NCBI Taxonomy" id="405555"/>
    <lineage>
        <taxon>Bacteria</taxon>
        <taxon>Bacillati</taxon>
        <taxon>Actinomycetota</taxon>
        <taxon>Actinomycetes</taxon>
        <taxon>Streptosporangiales</taxon>
        <taxon>Nocardiopsidaceae</taxon>
        <taxon>Haloactinospora</taxon>
    </lineage>
</organism>
<keyword evidence="4" id="KW-1185">Reference proteome</keyword>
<proteinExistence type="inferred from homology"/>
<keyword evidence="1" id="KW-0472">Membrane</keyword>
<dbReference type="NCBIfam" id="TIGR00278">
    <property type="entry name" value="membrane protein insertion efficiency factor YidD"/>
    <property type="match status" value="1"/>
</dbReference>
<dbReference type="RefSeq" id="WP_141925617.1">
    <property type="nucleotide sequence ID" value="NZ_VFQC01000002.1"/>
</dbReference>
<evidence type="ECO:0000313" key="3">
    <source>
        <dbReference type="EMBL" id="TQN28587.1"/>
    </source>
</evidence>
<dbReference type="PANTHER" id="PTHR33383:SF1">
    <property type="entry name" value="MEMBRANE PROTEIN INSERTION EFFICIENCY FACTOR-RELATED"/>
    <property type="match status" value="1"/>
</dbReference>
<evidence type="ECO:0000256" key="1">
    <source>
        <dbReference type="HAMAP-Rule" id="MF_00386"/>
    </source>
</evidence>
<dbReference type="Pfam" id="PF01809">
    <property type="entry name" value="YidD"/>
    <property type="match status" value="1"/>
</dbReference>
<accession>A0A543N9T6</accession>
<feature type="region of interest" description="Disordered" evidence="2">
    <location>
        <begin position="70"/>
        <end position="104"/>
    </location>
</feature>
<dbReference type="SMART" id="SM01234">
    <property type="entry name" value="Haemolytic"/>
    <property type="match status" value="1"/>
</dbReference>
<evidence type="ECO:0000256" key="2">
    <source>
        <dbReference type="SAM" id="MobiDB-lite"/>
    </source>
</evidence>
<dbReference type="Proteomes" id="UP000317422">
    <property type="component" value="Unassembled WGS sequence"/>
</dbReference>
<evidence type="ECO:0000313" key="4">
    <source>
        <dbReference type="Proteomes" id="UP000317422"/>
    </source>
</evidence>
<comment type="function">
    <text evidence="1">Could be involved in insertion of integral membrane proteins into the membrane.</text>
</comment>
<comment type="similarity">
    <text evidence="1">Belongs to the UPF0161 family.</text>
</comment>